<dbReference type="OrthoDB" id="2951834at2759"/>
<dbReference type="HOGENOM" id="CLU_1267225_0_0_1"/>
<dbReference type="RefSeq" id="XP_008076986.1">
    <property type="nucleotide sequence ID" value="XM_008078795.1"/>
</dbReference>
<dbReference type="KEGG" id="glz:GLAREA_05506"/>
<protein>
    <recommendedName>
        <fullName evidence="1">2EXR domain-containing protein</fullName>
    </recommendedName>
</protein>
<feature type="domain" description="2EXR" evidence="1">
    <location>
        <begin position="26"/>
        <end position="86"/>
    </location>
</feature>
<dbReference type="OMA" id="DETMARC"/>
<dbReference type="AlphaFoldDB" id="S3ED01"/>
<dbReference type="InterPro" id="IPR045518">
    <property type="entry name" value="2EXR"/>
</dbReference>
<accession>S3ED01</accession>
<dbReference type="EMBL" id="KE145353">
    <property type="protein sequence ID" value="EPE36168.1"/>
    <property type="molecule type" value="Genomic_DNA"/>
</dbReference>
<evidence type="ECO:0000313" key="2">
    <source>
        <dbReference type="EMBL" id="EPE36168.1"/>
    </source>
</evidence>
<gene>
    <name evidence="2" type="ORF">GLAREA_05506</name>
</gene>
<proteinExistence type="predicted"/>
<dbReference type="GeneID" id="19464560"/>
<evidence type="ECO:0000259" key="1">
    <source>
        <dbReference type="Pfam" id="PF20150"/>
    </source>
</evidence>
<dbReference type="PANTHER" id="PTHR42085">
    <property type="entry name" value="F-BOX DOMAIN-CONTAINING PROTEIN"/>
    <property type="match status" value="1"/>
</dbReference>
<dbReference type="Proteomes" id="UP000016922">
    <property type="component" value="Unassembled WGS sequence"/>
</dbReference>
<keyword evidence="3" id="KW-1185">Reference proteome</keyword>
<organism evidence="2 3">
    <name type="scientific">Glarea lozoyensis (strain ATCC 20868 / MF5171)</name>
    <dbReference type="NCBI Taxonomy" id="1116229"/>
    <lineage>
        <taxon>Eukaryota</taxon>
        <taxon>Fungi</taxon>
        <taxon>Dikarya</taxon>
        <taxon>Ascomycota</taxon>
        <taxon>Pezizomycotina</taxon>
        <taxon>Leotiomycetes</taxon>
        <taxon>Helotiales</taxon>
        <taxon>Helotiaceae</taxon>
        <taxon>Glarea</taxon>
    </lineage>
</organism>
<dbReference type="InterPro" id="IPR038883">
    <property type="entry name" value="AN11006-like"/>
</dbReference>
<name>S3ED01_GLAL2</name>
<sequence>MEEQSTVENQASAATGRIGTRSRFSFMELPTEMRVKIYKYILLVQEPLVIHSAYKNIPPDFTTNYPPVAILHTCKDINREAIPIFYSNKLVIALPLGRPSGTSRQRPAFSFVDYRWTTISLMKSLSFFNHVDPPLEAVFPFDANLANTVPNATSNTTTSADIVANPSEHPPPTFTTSGGAIISRFAISDLRYSPGGPDYTMALSLSNWVSMKVTRAELNAFERELEGMAGMFGLPFPPA</sequence>
<reference evidence="2 3" key="1">
    <citation type="journal article" date="2013" name="BMC Genomics">
        <title>Genomics-driven discovery of the pneumocandin biosynthetic gene cluster in the fungus Glarea lozoyensis.</title>
        <authorList>
            <person name="Chen L."/>
            <person name="Yue Q."/>
            <person name="Zhang X."/>
            <person name="Xiang M."/>
            <person name="Wang C."/>
            <person name="Li S."/>
            <person name="Che Y."/>
            <person name="Ortiz-Lopez F.J."/>
            <person name="Bills G.F."/>
            <person name="Liu X."/>
            <person name="An Z."/>
        </authorList>
    </citation>
    <scope>NUCLEOTIDE SEQUENCE [LARGE SCALE GENOMIC DNA]</scope>
    <source>
        <strain evidence="3">ATCC 20868 / MF5171</strain>
    </source>
</reference>
<dbReference type="PANTHER" id="PTHR42085:SF2">
    <property type="entry name" value="F-BOX DOMAIN-CONTAINING PROTEIN"/>
    <property type="match status" value="1"/>
</dbReference>
<dbReference type="Pfam" id="PF20150">
    <property type="entry name" value="2EXR"/>
    <property type="match status" value="1"/>
</dbReference>
<evidence type="ECO:0000313" key="3">
    <source>
        <dbReference type="Proteomes" id="UP000016922"/>
    </source>
</evidence>